<feature type="transmembrane region" description="Helical" evidence="1">
    <location>
        <begin position="85"/>
        <end position="111"/>
    </location>
</feature>
<comment type="caution">
    <text evidence="2">The sequence shown here is derived from an EMBL/GenBank/DDBJ whole genome shotgun (WGS) entry which is preliminary data.</text>
</comment>
<feature type="transmembrane region" description="Helical" evidence="1">
    <location>
        <begin position="15"/>
        <end position="33"/>
    </location>
</feature>
<dbReference type="Proteomes" id="UP000634919">
    <property type="component" value="Unassembled WGS sequence"/>
</dbReference>
<keyword evidence="3" id="KW-1185">Reference proteome</keyword>
<organism evidence="2 3">
    <name type="scientific">Comamonas avium</name>
    <dbReference type="NCBI Taxonomy" id="2762231"/>
    <lineage>
        <taxon>Bacteria</taxon>
        <taxon>Pseudomonadati</taxon>
        <taxon>Pseudomonadota</taxon>
        <taxon>Betaproteobacteria</taxon>
        <taxon>Burkholderiales</taxon>
        <taxon>Comamonadaceae</taxon>
        <taxon>Comamonas</taxon>
    </lineage>
</organism>
<protein>
    <submittedName>
        <fullName evidence="2">Uncharacterized protein</fullName>
    </submittedName>
</protein>
<evidence type="ECO:0000313" key="3">
    <source>
        <dbReference type="Proteomes" id="UP000634919"/>
    </source>
</evidence>
<evidence type="ECO:0000313" key="2">
    <source>
        <dbReference type="EMBL" id="MBD7961124.1"/>
    </source>
</evidence>
<feature type="transmembrane region" description="Helical" evidence="1">
    <location>
        <begin position="45"/>
        <end position="65"/>
    </location>
</feature>
<proteinExistence type="predicted"/>
<accession>A0ABR8SDE1</accession>
<reference evidence="2 3" key="1">
    <citation type="submission" date="2020-08" db="EMBL/GenBank/DDBJ databases">
        <title>A Genomic Blueprint of the Chicken Gut Microbiome.</title>
        <authorList>
            <person name="Gilroy R."/>
            <person name="Ravi A."/>
            <person name="Getino M."/>
            <person name="Pursley I."/>
            <person name="Horton D.L."/>
            <person name="Alikhan N.-F."/>
            <person name="Baker D."/>
            <person name="Gharbi K."/>
            <person name="Hall N."/>
            <person name="Watson M."/>
            <person name="Adriaenssens E.M."/>
            <person name="Foster-Nyarko E."/>
            <person name="Jarju S."/>
            <person name="Secka A."/>
            <person name="Antonio M."/>
            <person name="Oren A."/>
            <person name="Chaudhuri R."/>
            <person name="La Ragione R.M."/>
            <person name="Hildebrand F."/>
            <person name="Pallen M.J."/>
        </authorList>
    </citation>
    <scope>NUCLEOTIDE SEQUENCE [LARGE SCALE GENOMIC DNA]</scope>
    <source>
        <strain evidence="2 3">Sa2CVA6</strain>
    </source>
</reference>
<sequence>MNLLWKKDIPGAQKILIGTFMLWMLGALVPIFFRSFVPTQQWQKMAWGISLLLTAVSAIWLRALYRKNLWRPSGPWLTYGPFKRLLMAPLCMAFFVVVVWLNVAVTLPLGYTSLVHAKVTRSATVEKKRGSGRSCKHQIEIPDMRYLFFEFCVNADNFDTLPKGPVPAELSIRRSFFGDHIHALRLNAAAQSAAP</sequence>
<dbReference type="RefSeq" id="WP_191723515.1">
    <property type="nucleotide sequence ID" value="NZ_JACSQK010000005.1"/>
</dbReference>
<dbReference type="EMBL" id="JACSQK010000005">
    <property type="protein sequence ID" value="MBD7961124.1"/>
    <property type="molecule type" value="Genomic_DNA"/>
</dbReference>
<gene>
    <name evidence="2" type="ORF">H9646_11565</name>
</gene>
<keyword evidence="1" id="KW-0812">Transmembrane</keyword>
<name>A0ABR8SDE1_9BURK</name>
<evidence type="ECO:0000256" key="1">
    <source>
        <dbReference type="SAM" id="Phobius"/>
    </source>
</evidence>
<keyword evidence="1" id="KW-1133">Transmembrane helix</keyword>
<keyword evidence="1" id="KW-0472">Membrane</keyword>